<dbReference type="RefSeq" id="XP_002117020.1">
    <property type="nucleotide sequence ID" value="XM_002116984.1"/>
</dbReference>
<dbReference type="PANTHER" id="PTHR13251">
    <property type="entry name" value="EPILEPSY HOLOPROSENCEPHALY CANDIDATE 1/TMEM1"/>
    <property type="match status" value="1"/>
</dbReference>
<dbReference type="Proteomes" id="UP000009022">
    <property type="component" value="Unassembled WGS sequence"/>
</dbReference>
<keyword evidence="3" id="KW-1185">Reference proteome</keyword>
<dbReference type="Pfam" id="PF23036">
    <property type="entry name" value="TRAPPC10_1st"/>
    <property type="match status" value="1"/>
</dbReference>
<dbReference type="eggNOG" id="KOG1931">
    <property type="taxonomic scope" value="Eukaryota"/>
</dbReference>
<dbReference type="KEGG" id="tad:TRIADDRAFT_31676"/>
<dbReference type="GeneID" id="6758165"/>
<dbReference type="EMBL" id="DS985259">
    <property type="protein sequence ID" value="EDV20594.1"/>
    <property type="molecule type" value="Genomic_DNA"/>
</dbReference>
<dbReference type="GO" id="GO:0048193">
    <property type="term" value="P:Golgi vesicle transport"/>
    <property type="evidence" value="ECO:0007669"/>
    <property type="project" value="InterPro"/>
</dbReference>
<dbReference type="InterPro" id="IPR045126">
    <property type="entry name" value="TRAPPC10/Trs130"/>
</dbReference>
<dbReference type="STRING" id="10228.B3S9T2"/>
<dbReference type="CTD" id="6758165"/>
<proteinExistence type="predicted"/>
<dbReference type="PANTHER" id="PTHR13251:SF3">
    <property type="entry name" value="TRAFFICKING PROTEIN PARTICLE COMPLEX SUBUNIT 10"/>
    <property type="match status" value="1"/>
</dbReference>
<protein>
    <recommendedName>
        <fullName evidence="1">TRAPPC10/Trs130 N-terminal domain-containing protein</fullName>
    </recommendedName>
</protein>
<dbReference type="OMA" id="CPKNPER"/>
<dbReference type="HOGENOM" id="CLU_1063647_0_0_1"/>
<dbReference type="OrthoDB" id="10256906at2759"/>
<evidence type="ECO:0000313" key="2">
    <source>
        <dbReference type="EMBL" id="EDV20594.1"/>
    </source>
</evidence>
<dbReference type="AlphaFoldDB" id="B3S9T2"/>
<reference evidence="2" key="1">
    <citation type="journal article" date="2008" name="Nature">
        <title>The Trichoplax genome and the nature of placozoans.</title>
        <authorList>
            <person name="Srivastava M."/>
            <person name="Begovic E."/>
            <person name="Chapman J."/>
            <person name="Putnam N.H."/>
            <person name="Hellsten U."/>
            <person name="Kawashima T."/>
            <person name="Kuo A."/>
            <person name="Mitros T."/>
            <person name="Salamov A."/>
            <person name="Carpenter M.L."/>
            <person name="Signorovitch A.Y."/>
            <person name="Moreno M.A."/>
            <person name="Kamm K."/>
            <person name="Grimwood J."/>
            <person name="Schmutz J."/>
            <person name="Shapiro H."/>
            <person name="Grigoriev I.V."/>
            <person name="Buss L.W."/>
            <person name="Schierwater B."/>
            <person name="Dellaporta S.L."/>
            <person name="Rokhsar D.S."/>
        </authorList>
    </citation>
    <scope>NUCLEOTIDE SEQUENCE [LARGE SCALE GENOMIC DNA]</scope>
    <source>
        <strain evidence="2">Grell-BS-1999</strain>
    </source>
</reference>
<dbReference type="InterPro" id="IPR056913">
    <property type="entry name" value="TRAPPC10/Trs130_N"/>
</dbReference>
<feature type="domain" description="TRAPPC10/Trs130 N-terminal" evidence="1">
    <location>
        <begin position="10"/>
        <end position="252"/>
    </location>
</feature>
<gene>
    <name evidence="2" type="ORF">TRIADDRAFT_31676</name>
</gene>
<sequence>MCFFYRYTILGLGDRELYTLLYRHLCSRLPNEEIEFQRSLNFPPKYVTINVDFAVFDENLLKIEDESKYSLYKVPFFHIYVTDCADLDTYKTKHKLQISEWLRTLKNYDVNDWCIILITSADGSRMKSKLNLTKSSVYDKIRNDFNITKQQDRCFQLVDPTSKMPRSLESWTYLTNRLRRLLLISFSTHLIQFEEKLRLIRNKRNDANWNYCTYFRLQEELAIVYELMGLDDECLIQYRELDALLSEFISDAINKGIKIQLVCLNILNSKL</sequence>
<dbReference type="PhylomeDB" id="B3S9T2"/>
<dbReference type="GO" id="GO:1990071">
    <property type="term" value="C:TRAPPII protein complex"/>
    <property type="evidence" value="ECO:0007669"/>
    <property type="project" value="InterPro"/>
</dbReference>
<name>B3S9T2_TRIAD</name>
<evidence type="ECO:0000313" key="3">
    <source>
        <dbReference type="Proteomes" id="UP000009022"/>
    </source>
</evidence>
<dbReference type="InParanoid" id="B3S9T2"/>
<organism evidence="2 3">
    <name type="scientific">Trichoplax adhaerens</name>
    <name type="common">Trichoplax reptans</name>
    <dbReference type="NCBI Taxonomy" id="10228"/>
    <lineage>
        <taxon>Eukaryota</taxon>
        <taxon>Metazoa</taxon>
        <taxon>Placozoa</taxon>
        <taxon>Uniplacotomia</taxon>
        <taxon>Trichoplacea</taxon>
        <taxon>Trichoplacidae</taxon>
        <taxon>Trichoplax</taxon>
    </lineage>
</organism>
<accession>B3S9T2</accession>
<evidence type="ECO:0000259" key="1">
    <source>
        <dbReference type="Pfam" id="PF23036"/>
    </source>
</evidence>